<feature type="domain" description="EthD" evidence="2">
    <location>
        <begin position="20"/>
        <end position="118"/>
    </location>
</feature>
<dbReference type="EMBL" id="JPKY01000074">
    <property type="protein sequence ID" value="KFH43206.1"/>
    <property type="molecule type" value="Genomic_DNA"/>
</dbReference>
<dbReference type="OrthoDB" id="3454835at2759"/>
<dbReference type="STRING" id="857340.A0A086T1H4"/>
<dbReference type="InterPro" id="IPR009799">
    <property type="entry name" value="EthD_dom"/>
</dbReference>
<comment type="caution">
    <text evidence="3">The sequence shown here is derived from an EMBL/GenBank/DDBJ whole genome shotgun (WGS) entry which is preliminary data.</text>
</comment>
<gene>
    <name evidence="3" type="ORF">ACRE_060310</name>
</gene>
<dbReference type="InterPro" id="IPR011008">
    <property type="entry name" value="Dimeric_a/b-barrel"/>
</dbReference>
<reference evidence="4" key="1">
    <citation type="journal article" date="2014" name="Genome Announc.">
        <title>Genome sequence and annotation of Acremonium chrysogenum, producer of the beta-lactam antibiotic cephalosporin C.</title>
        <authorList>
            <person name="Terfehr D."/>
            <person name="Dahlmann T.A."/>
            <person name="Specht T."/>
            <person name="Zadra I."/>
            <person name="Kuernsteiner H."/>
            <person name="Kueck U."/>
        </authorList>
    </citation>
    <scope>NUCLEOTIDE SEQUENCE [LARGE SCALE GENOMIC DNA]</scope>
    <source>
        <strain evidence="4">ATCC 11550 / CBS 779.69 / DSM 880 / IAM 14645 / JCM 23072 / IMI 49137</strain>
    </source>
</reference>
<comment type="similarity">
    <text evidence="1">Belongs to the tpcK family.</text>
</comment>
<dbReference type="Proteomes" id="UP000029964">
    <property type="component" value="Unassembled WGS sequence"/>
</dbReference>
<protein>
    <recommendedName>
        <fullName evidence="2">EthD domain-containing protein</fullName>
    </recommendedName>
</protein>
<keyword evidence="4" id="KW-1185">Reference proteome</keyword>
<evidence type="ECO:0000313" key="3">
    <source>
        <dbReference type="EMBL" id="KFH43206.1"/>
    </source>
</evidence>
<evidence type="ECO:0000259" key="2">
    <source>
        <dbReference type="Pfam" id="PF07110"/>
    </source>
</evidence>
<dbReference type="SUPFAM" id="SSF54909">
    <property type="entry name" value="Dimeric alpha+beta barrel"/>
    <property type="match status" value="1"/>
</dbReference>
<sequence>MTDSTQNEKTVFSISFLKKRPDITHEQFYNHWENVHGPLVKPWMEKHGFVSYTQVHSTPDIKSASKPIGPETKSHNVLQDYDGAAVIEVKSPEVFTAAFADEYYQTVIAEDEKHFLDKTAGVLRMRGDSKKILKAL</sequence>
<evidence type="ECO:0000313" key="4">
    <source>
        <dbReference type="Proteomes" id="UP000029964"/>
    </source>
</evidence>
<name>A0A086T1H4_HAPC1</name>
<evidence type="ECO:0000256" key="1">
    <source>
        <dbReference type="ARBA" id="ARBA00005986"/>
    </source>
</evidence>
<organism evidence="3 4">
    <name type="scientific">Hapsidospora chrysogenum (strain ATCC 11550 / CBS 779.69 / DSM 880 / IAM 14645 / JCM 23072 / IMI 49137)</name>
    <name type="common">Acremonium chrysogenum</name>
    <dbReference type="NCBI Taxonomy" id="857340"/>
    <lineage>
        <taxon>Eukaryota</taxon>
        <taxon>Fungi</taxon>
        <taxon>Dikarya</taxon>
        <taxon>Ascomycota</taxon>
        <taxon>Pezizomycotina</taxon>
        <taxon>Sordariomycetes</taxon>
        <taxon>Hypocreomycetidae</taxon>
        <taxon>Hypocreales</taxon>
        <taxon>Bionectriaceae</taxon>
        <taxon>Hapsidospora</taxon>
    </lineage>
</organism>
<proteinExistence type="inferred from homology"/>
<dbReference type="Gene3D" id="3.30.70.100">
    <property type="match status" value="1"/>
</dbReference>
<dbReference type="GO" id="GO:0016491">
    <property type="term" value="F:oxidoreductase activity"/>
    <property type="evidence" value="ECO:0007669"/>
    <property type="project" value="InterPro"/>
</dbReference>
<dbReference type="Pfam" id="PF07110">
    <property type="entry name" value="EthD"/>
    <property type="match status" value="1"/>
</dbReference>
<dbReference type="HOGENOM" id="CLU_115019_0_1_1"/>
<accession>A0A086T1H4</accession>
<dbReference type="AlphaFoldDB" id="A0A086T1H4"/>